<accession>A0A098YR53</accession>
<dbReference type="AlphaFoldDB" id="A0A098YR53"/>
<dbReference type="Proteomes" id="UP000029723">
    <property type="component" value="Unassembled WGS sequence"/>
</dbReference>
<dbReference type="EMBL" id="JRPQ01000190">
    <property type="protein sequence ID" value="KGI21143.1"/>
    <property type="molecule type" value="Genomic_DNA"/>
</dbReference>
<organism evidence="1 2">
    <name type="scientific">Hoylesella timonensis S9-PR14</name>
    <dbReference type="NCBI Taxonomy" id="1401062"/>
    <lineage>
        <taxon>Bacteria</taxon>
        <taxon>Pseudomonadati</taxon>
        <taxon>Bacteroidota</taxon>
        <taxon>Bacteroidia</taxon>
        <taxon>Bacteroidales</taxon>
        <taxon>Prevotellaceae</taxon>
        <taxon>Hoylesella</taxon>
    </lineage>
</organism>
<reference evidence="1 2" key="1">
    <citation type="submission" date="2014-07" db="EMBL/GenBank/DDBJ databases">
        <authorList>
            <person name="McCorrison J."/>
            <person name="Sanka R."/>
            <person name="Torralba M."/>
            <person name="Gillis M."/>
            <person name="Haft D.H."/>
            <person name="Methe B."/>
            <person name="Sutton G."/>
            <person name="Nelson K.E."/>
        </authorList>
    </citation>
    <scope>NUCLEOTIDE SEQUENCE [LARGE SCALE GENOMIC DNA]</scope>
    <source>
        <strain evidence="1 2">S9-PR14</strain>
    </source>
</reference>
<proteinExistence type="predicted"/>
<gene>
    <name evidence="1" type="ORF">HMPREF9304_11975</name>
</gene>
<sequence length="129" mass="15116">MNLKLLNAKGNGGTNHPSKKYFNMKKYIVKYCDTVCFSHPLESIKTKPSHWVYEKDFEKLEDALTFAEQEEKACTLTKVSDLDFCPTDEERNKYVTFVDVLEVNYDEDGEIEDTDVVDRKNVIEFWIED</sequence>
<name>A0A098YR53_9BACT</name>
<evidence type="ECO:0000313" key="1">
    <source>
        <dbReference type="EMBL" id="KGI21143.1"/>
    </source>
</evidence>
<comment type="caution">
    <text evidence="1">The sequence shown here is derived from an EMBL/GenBank/DDBJ whole genome shotgun (WGS) entry which is preliminary data.</text>
</comment>
<evidence type="ECO:0000313" key="2">
    <source>
        <dbReference type="Proteomes" id="UP000029723"/>
    </source>
</evidence>
<protein>
    <submittedName>
        <fullName evidence="1">Uncharacterized protein</fullName>
    </submittedName>
</protein>